<keyword evidence="1" id="KW-0418">Kinase</keyword>
<dbReference type="RefSeq" id="WP_106305681.1">
    <property type="nucleotide sequence ID" value="NZ_PVWO01000164.1"/>
</dbReference>
<gene>
    <name evidence="1" type="ORF">C7B77_13920</name>
</gene>
<comment type="caution">
    <text evidence="1">The sequence shown here is derived from an EMBL/GenBank/DDBJ whole genome shotgun (WGS) entry which is preliminary data.</text>
</comment>
<reference evidence="1 2" key="1">
    <citation type="submission" date="2018-03" db="EMBL/GenBank/DDBJ databases">
        <title>The ancient ancestry and fast evolution of plastids.</title>
        <authorList>
            <person name="Moore K.R."/>
            <person name="Magnabosco C."/>
            <person name="Momper L."/>
            <person name="Gold D.A."/>
            <person name="Bosak T."/>
            <person name="Fournier G.P."/>
        </authorList>
    </citation>
    <scope>NUCLEOTIDE SEQUENCE [LARGE SCALE GENOMIC DNA]</scope>
    <source>
        <strain evidence="1 2">CCALA 037</strain>
    </source>
</reference>
<proteinExistence type="predicted"/>
<name>A0A2T1GE21_9CYAN</name>
<dbReference type="Proteomes" id="UP000238937">
    <property type="component" value="Unassembled WGS sequence"/>
</dbReference>
<dbReference type="PANTHER" id="PTHR37171">
    <property type="entry name" value="SERINE/THREONINE-PROTEIN KINASE YRZF-RELATED"/>
    <property type="match status" value="1"/>
</dbReference>
<evidence type="ECO:0000313" key="2">
    <source>
        <dbReference type="Proteomes" id="UP000238937"/>
    </source>
</evidence>
<protein>
    <submittedName>
        <fullName evidence="1">Serine/threonine protein kinase</fullName>
    </submittedName>
</protein>
<keyword evidence="1" id="KW-0808">Transferase</keyword>
<evidence type="ECO:0000313" key="1">
    <source>
        <dbReference type="EMBL" id="PSB55779.1"/>
    </source>
</evidence>
<sequence>MTLRPPHIDESANPEFDRSHLHQLVQCIDRELLPQLILHNNSTHNNPVVVDRVPSPWRKLGAGNYAAVFAHPDYPQQVVKIYAPGMAGFEEEIEVYRRLGTHPAYSECLYAGENFLVLKRLYGTTLYDSVHQGLSIPPQVITDIDRALDDARARGLNPFDVHGRNVMMYKGRGFVVDVSDFLHQGTCLKWRDLKRAYYWLYRPIIQPLKLRIPYPLLDVVRKSYRYCRRLL</sequence>
<dbReference type="InterPro" id="IPR052396">
    <property type="entry name" value="Meiotic_Drive_Suppr_Kinase"/>
</dbReference>
<dbReference type="InterPro" id="IPR011009">
    <property type="entry name" value="Kinase-like_dom_sf"/>
</dbReference>
<keyword evidence="1" id="KW-0723">Serine/threonine-protein kinase</keyword>
<dbReference type="GO" id="GO:0004674">
    <property type="term" value="F:protein serine/threonine kinase activity"/>
    <property type="evidence" value="ECO:0007669"/>
    <property type="project" value="UniProtKB-KW"/>
</dbReference>
<dbReference type="PANTHER" id="PTHR37171:SF1">
    <property type="entry name" value="SERINE_THREONINE-PROTEIN KINASE YRZF-RELATED"/>
    <property type="match status" value="1"/>
</dbReference>
<dbReference type="OrthoDB" id="529320at2"/>
<keyword evidence="2" id="KW-1185">Reference proteome</keyword>
<accession>A0A2T1GE21</accession>
<dbReference type="SUPFAM" id="SSF56112">
    <property type="entry name" value="Protein kinase-like (PK-like)"/>
    <property type="match status" value="1"/>
</dbReference>
<dbReference type="AlphaFoldDB" id="A0A2T1GE21"/>
<dbReference type="EMBL" id="PVWO01000164">
    <property type="protein sequence ID" value="PSB55779.1"/>
    <property type="molecule type" value="Genomic_DNA"/>
</dbReference>
<organism evidence="1 2">
    <name type="scientific">Chamaesiphon polymorphus CCALA 037</name>
    <dbReference type="NCBI Taxonomy" id="2107692"/>
    <lineage>
        <taxon>Bacteria</taxon>
        <taxon>Bacillati</taxon>
        <taxon>Cyanobacteriota</taxon>
        <taxon>Cyanophyceae</taxon>
        <taxon>Gomontiellales</taxon>
        <taxon>Chamaesiphonaceae</taxon>
        <taxon>Chamaesiphon</taxon>
    </lineage>
</organism>